<dbReference type="Pfam" id="PF01547">
    <property type="entry name" value="SBP_bac_1"/>
    <property type="match status" value="1"/>
</dbReference>
<name>A0ABP4NZ08_9ACTN</name>
<accession>A0ABP4NZ08</accession>
<gene>
    <name evidence="7" type="ORF">GCM10009742_06200</name>
</gene>
<keyword evidence="5" id="KW-0449">Lipoprotein</keyword>
<dbReference type="RefSeq" id="WP_344187802.1">
    <property type="nucleotide sequence ID" value="NZ_BAAAND010000001.1"/>
</dbReference>
<evidence type="ECO:0000256" key="4">
    <source>
        <dbReference type="ARBA" id="ARBA00023139"/>
    </source>
</evidence>
<protein>
    <submittedName>
        <fullName evidence="7">ABC transporter substrate-binding protein</fullName>
    </submittedName>
</protein>
<feature type="signal peptide" evidence="6">
    <location>
        <begin position="1"/>
        <end position="21"/>
    </location>
</feature>
<dbReference type="PANTHER" id="PTHR43649">
    <property type="entry name" value="ARABINOSE-BINDING PROTEIN-RELATED"/>
    <property type="match status" value="1"/>
</dbReference>
<proteinExistence type="predicted"/>
<evidence type="ECO:0000256" key="1">
    <source>
        <dbReference type="ARBA" id="ARBA00022475"/>
    </source>
</evidence>
<dbReference type="PROSITE" id="PS51257">
    <property type="entry name" value="PROKAR_LIPOPROTEIN"/>
    <property type="match status" value="1"/>
</dbReference>
<dbReference type="InterPro" id="IPR050490">
    <property type="entry name" value="Bact_solute-bd_prot1"/>
</dbReference>
<dbReference type="Gene3D" id="3.40.190.10">
    <property type="entry name" value="Periplasmic binding protein-like II"/>
    <property type="match status" value="1"/>
</dbReference>
<evidence type="ECO:0000313" key="7">
    <source>
        <dbReference type="EMBL" id="GAA1567217.1"/>
    </source>
</evidence>
<comment type="caution">
    <text evidence="7">The sequence shown here is derived from an EMBL/GenBank/DDBJ whole genome shotgun (WGS) entry which is preliminary data.</text>
</comment>
<reference evidence="8" key="1">
    <citation type="journal article" date="2019" name="Int. J. Syst. Evol. Microbiol.">
        <title>The Global Catalogue of Microorganisms (GCM) 10K type strain sequencing project: providing services to taxonomists for standard genome sequencing and annotation.</title>
        <authorList>
            <consortium name="The Broad Institute Genomics Platform"/>
            <consortium name="The Broad Institute Genome Sequencing Center for Infectious Disease"/>
            <person name="Wu L."/>
            <person name="Ma J."/>
        </authorList>
    </citation>
    <scope>NUCLEOTIDE SEQUENCE [LARGE SCALE GENOMIC DNA]</scope>
    <source>
        <strain evidence="8">JCM 14304</strain>
    </source>
</reference>
<evidence type="ECO:0000256" key="3">
    <source>
        <dbReference type="ARBA" id="ARBA00023136"/>
    </source>
</evidence>
<evidence type="ECO:0000256" key="5">
    <source>
        <dbReference type="ARBA" id="ARBA00023288"/>
    </source>
</evidence>
<evidence type="ECO:0000256" key="6">
    <source>
        <dbReference type="SAM" id="SignalP"/>
    </source>
</evidence>
<organism evidence="7 8">
    <name type="scientific">Kribbella karoonensis</name>
    <dbReference type="NCBI Taxonomy" id="324851"/>
    <lineage>
        <taxon>Bacteria</taxon>
        <taxon>Bacillati</taxon>
        <taxon>Actinomycetota</taxon>
        <taxon>Actinomycetes</taxon>
        <taxon>Propionibacteriales</taxon>
        <taxon>Kribbellaceae</taxon>
        <taxon>Kribbella</taxon>
    </lineage>
</organism>
<dbReference type="Proteomes" id="UP001500190">
    <property type="component" value="Unassembled WGS sequence"/>
</dbReference>
<keyword evidence="4" id="KW-0564">Palmitate</keyword>
<keyword evidence="2 6" id="KW-0732">Signal</keyword>
<evidence type="ECO:0000313" key="8">
    <source>
        <dbReference type="Proteomes" id="UP001500190"/>
    </source>
</evidence>
<dbReference type="EMBL" id="BAAAND010000001">
    <property type="protein sequence ID" value="GAA1567217.1"/>
    <property type="molecule type" value="Genomic_DNA"/>
</dbReference>
<keyword evidence="8" id="KW-1185">Reference proteome</keyword>
<evidence type="ECO:0000256" key="2">
    <source>
        <dbReference type="ARBA" id="ARBA00022729"/>
    </source>
</evidence>
<keyword evidence="1" id="KW-1003">Cell membrane</keyword>
<dbReference type="SUPFAM" id="SSF53850">
    <property type="entry name" value="Periplasmic binding protein-like II"/>
    <property type="match status" value="1"/>
</dbReference>
<dbReference type="InterPro" id="IPR006059">
    <property type="entry name" value="SBP"/>
</dbReference>
<sequence length="446" mass="47906">MRHRRLRILVASAVAATLALAGCGSSDNSGGSGGKGGTTEITFWQQQFEPYQQKWFKTYVDKFNASQTAVKVKYQVVPGDTWTQKLKAAQAAGTQPDVATTNYGGIPAGVANGQFAELDGLLPDKAWDDIKPNVAGFVKVDGKHYAYPMLVEPSTVLYYRKDLVTAAGLDPNSPPKTWDELLTWAQKLTKGNVKGMTMASVAPDLGWSSWGLQYNACGHLPINDDWSAANAKDPCYTKLFQLYQTLFQKGWMPQQPKVGYADASPYGQGQVAMMADGSWAVGQLKQSFPAMIKNTAVAPFPSVDGDPSKPTATLGGWTLTVDGKSKKKEAAAKFIDYLLAGDPAIMADFFRQSGFSKYTVRTSVDKALAGDPAATSDPFMKIISDKVVATGKAEPAYPFDISLAFATAIESVMKGKSDIPAATQKASDAIDRVIKQQHLKGTAPKG</sequence>
<dbReference type="PANTHER" id="PTHR43649:SF33">
    <property type="entry name" value="POLYGALACTURONAN_RHAMNOGALACTURONAN-BINDING PROTEIN YTCQ"/>
    <property type="match status" value="1"/>
</dbReference>
<keyword evidence="3" id="KW-0472">Membrane</keyword>
<feature type="chain" id="PRO_5046768187" evidence="6">
    <location>
        <begin position="22"/>
        <end position="446"/>
    </location>
</feature>